<keyword evidence="1" id="KW-0812">Transmembrane</keyword>
<protein>
    <submittedName>
        <fullName evidence="2">Uncharacterized protein</fullName>
    </submittedName>
</protein>
<keyword evidence="1" id="KW-0472">Membrane</keyword>
<reference evidence="2 3" key="1">
    <citation type="submission" date="2020-08" db="EMBL/GenBank/DDBJ databases">
        <title>Genome public.</title>
        <authorList>
            <person name="Liu C."/>
            <person name="Sun Q."/>
        </authorList>
    </citation>
    <scope>NUCLEOTIDE SEQUENCE [LARGE SCALE GENOMIC DNA]</scope>
    <source>
        <strain evidence="2 3">NSJ-36</strain>
    </source>
</reference>
<evidence type="ECO:0000313" key="3">
    <source>
        <dbReference type="Proteomes" id="UP000647235"/>
    </source>
</evidence>
<evidence type="ECO:0000313" key="2">
    <source>
        <dbReference type="EMBL" id="MBC5665628.1"/>
    </source>
</evidence>
<feature type="transmembrane region" description="Helical" evidence="1">
    <location>
        <begin position="7"/>
        <end position="25"/>
    </location>
</feature>
<organism evidence="2 3">
    <name type="scientific">Dorea hominis</name>
    <dbReference type="NCBI Taxonomy" id="2763040"/>
    <lineage>
        <taxon>Bacteria</taxon>
        <taxon>Bacillati</taxon>
        <taxon>Bacillota</taxon>
        <taxon>Clostridia</taxon>
        <taxon>Lachnospirales</taxon>
        <taxon>Lachnospiraceae</taxon>
        <taxon>Dorea</taxon>
    </lineage>
</organism>
<dbReference type="Proteomes" id="UP000647235">
    <property type="component" value="Unassembled WGS sequence"/>
</dbReference>
<proteinExistence type="predicted"/>
<evidence type="ECO:0000256" key="1">
    <source>
        <dbReference type="SAM" id="Phobius"/>
    </source>
</evidence>
<keyword evidence="1" id="KW-1133">Transmembrane helix</keyword>
<feature type="transmembrane region" description="Helical" evidence="1">
    <location>
        <begin position="31"/>
        <end position="52"/>
    </location>
</feature>
<sequence>MKSKKIIIGVTIGIIATILWSVVFINSLNSMAGIGIGICLGISFGISGSLIFSKKDK</sequence>
<dbReference type="RefSeq" id="WP_173909108.1">
    <property type="nucleotide sequence ID" value="NZ_JACOOY010000012.1"/>
</dbReference>
<keyword evidence="3" id="KW-1185">Reference proteome</keyword>
<gene>
    <name evidence="2" type="ORF">H8S07_10165</name>
</gene>
<comment type="caution">
    <text evidence="2">The sequence shown here is derived from an EMBL/GenBank/DDBJ whole genome shotgun (WGS) entry which is preliminary data.</text>
</comment>
<name>A0ABR7EWA1_9FIRM</name>
<accession>A0ABR7EWA1</accession>
<dbReference type="EMBL" id="JACOOY010000012">
    <property type="protein sequence ID" value="MBC5665628.1"/>
    <property type="molecule type" value="Genomic_DNA"/>
</dbReference>